<dbReference type="OrthoDB" id="27109at2759"/>
<name>A0A3M0JD77_HIRRU</name>
<keyword evidence="3" id="KW-1185">Reference proteome</keyword>
<evidence type="ECO:0000313" key="2">
    <source>
        <dbReference type="EMBL" id="RMB98240.1"/>
    </source>
</evidence>
<gene>
    <name evidence="2" type="ORF">DUI87_25143</name>
</gene>
<protein>
    <submittedName>
        <fullName evidence="2">Uncharacterized protein</fullName>
    </submittedName>
</protein>
<comment type="caution">
    <text evidence="2">The sequence shown here is derived from an EMBL/GenBank/DDBJ whole genome shotgun (WGS) entry which is preliminary data.</text>
</comment>
<sequence length="209" mass="23382">MDEALAEETLQACEELLGSVKQQMDHIHWGNSPPHRAASGRTRLTDGSRSSRCNFENSFINHFTNIYELQVVWQPMEQEFIQQYQEFGELIQRCHVGAGIALDLTMEDLLSYFNSITMSNMQGNPSLDVGSSSGILVFSHTSEELSTKHIPKLRIWVPTLNSIPKSLQLVGPGLNLSWGSGIVRSKPQLPFPGDNFATRKQPSKPQISK</sequence>
<organism evidence="2 3">
    <name type="scientific">Hirundo rustica rustica</name>
    <dbReference type="NCBI Taxonomy" id="333673"/>
    <lineage>
        <taxon>Eukaryota</taxon>
        <taxon>Metazoa</taxon>
        <taxon>Chordata</taxon>
        <taxon>Craniata</taxon>
        <taxon>Vertebrata</taxon>
        <taxon>Euteleostomi</taxon>
        <taxon>Archelosauria</taxon>
        <taxon>Archosauria</taxon>
        <taxon>Dinosauria</taxon>
        <taxon>Saurischia</taxon>
        <taxon>Theropoda</taxon>
        <taxon>Coelurosauria</taxon>
        <taxon>Aves</taxon>
        <taxon>Neognathae</taxon>
        <taxon>Neoaves</taxon>
        <taxon>Telluraves</taxon>
        <taxon>Australaves</taxon>
        <taxon>Passeriformes</taxon>
        <taxon>Sylvioidea</taxon>
        <taxon>Hirundinidae</taxon>
        <taxon>Hirundo</taxon>
    </lineage>
</organism>
<proteinExistence type="predicted"/>
<feature type="compositionally biased region" description="Polar residues" evidence="1">
    <location>
        <begin position="198"/>
        <end position="209"/>
    </location>
</feature>
<feature type="region of interest" description="Disordered" evidence="1">
    <location>
        <begin position="190"/>
        <end position="209"/>
    </location>
</feature>
<dbReference type="AlphaFoldDB" id="A0A3M0JD77"/>
<evidence type="ECO:0000256" key="1">
    <source>
        <dbReference type="SAM" id="MobiDB-lite"/>
    </source>
</evidence>
<dbReference type="EMBL" id="QRBI01000153">
    <property type="protein sequence ID" value="RMB98240.1"/>
    <property type="molecule type" value="Genomic_DNA"/>
</dbReference>
<feature type="region of interest" description="Disordered" evidence="1">
    <location>
        <begin position="30"/>
        <end position="49"/>
    </location>
</feature>
<evidence type="ECO:0000313" key="3">
    <source>
        <dbReference type="Proteomes" id="UP000269221"/>
    </source>
</evidence>
<dbReference type="Proteomes" id="UP000269221">
    <property type="component" value="Unassembled WGS sequence"/>
</dbReference>
<accession>A0A3M0JD77</accession>
<reference evidence="2 3" key="1">
    <citation type="submission" date="2018-07" db="EMBL/GenBank/DDBJ databases">
        <title>A high quality draft genome assembly of the barn swallow (H. rustica rustica).</title>
        <authorList>
            <person name="Formenti G."/>
            <person name="Chiara M."/>
            <person name="Poveda L."/>
            <person name="Francoijs K.-J."/>
            <person name="Bonisoli-Alquati A."/>
            <person name="Canova L."/>
            <person name="Gianfranceschi L."/>
            <person name="Horner D.S."/>
            <person name="Saino N."/>
        </authorList>
    </citation>
    <scope>NUCLEOTIDE SEQUENCE [LARGE SCALE GENOMIC DNA]</scope>
    <source>
        <strain evidence="2">Chelidonia</strain>
        <tissue evidence="2">Blood</tissue>
    </source>
</reference>
<dbReference type="STRING" id="333673.A0A3M0JD77"/>